<organism evidence="2 3">
    <name type="scientific">Vibrio mangrovi</name>
    <dbReference type="NCBI Taxonomy" id="474394"/>
    <lineage>
        <taxon>Bacteria</taxon>
        <taxon>Pseudomonadati</taxon>
        <taxon>Pseudomonadota</taxon>
        <taxon>Gammaproteobacteria</taxon>
        <taxon>Vibrionales</taxon>
        <taxon>Vibrionaceae</taxon>
        <taxon>Vibrio</taxon>
    </lineage>
</organism>
<name>A0A1Y6IUH0_9VIBR</name>
<dbReference type="RefSeq" id="WP_087479703.1">
    <property type="nucleotide sequence ID" value="NZ_AP024883.1"/>
</dbReference>
<dbReference type="InterPro" id="IPR009351">
    <property type="entry name" value="AlkZ-like"/>
</dbReference>
<evidence type="ECO:0000313" key="1">
    <source>
        <dbReference type="EMBL" id="MDW6003513.1"/>
    </source>
</evidence>
<evidence type="ECO:0000313" key="3">
    <source>
        <dbReference type="Proteomes" id="UP000196125"/>
    </source>
</evidence>
<reference evidence="2 3" key="1">
    <citation type="submission" date="2017-05" db="EMBL/GenBank/DDBJ databases">
        <authorList>
            <person name="Song R."/>
            <person name="Chenine A.L."/>
            <person name="Ruprecht R.M."/>
        </authorList>
    </citation>
    <scope>NUCLEOTIDE SEQUENCE [LARGE SCALE GENOMIC DNA]</scope>
    <source>
        <strain evidence="2 3">CECT 7927</strain>
    </source>
</reference>
<dbReference type="Proteomes" id="UP000196125">
    <property type="component" value="Unassembled WGS sequence"/>
</dbReference>
<protein>
    <submittedName>
        <fullName evidence="1">Crosslink repair DNA glycosylase YcaQ family protein</fullName>
    </submittedName>
</protein>
<gene>
    <name evidence="1" type="ORF">SBX37_11705</name>
    <name evidence="2" type="ORF">VIM7927_00921</name>
</gene>
<dbReference type="EMBL" id="FXXI01000001">
    <property type="protein sequence ID" value="SMR99693.1"/>
    <property type="molecule type" value="Genomic_DNA"/>
</dbReference>
<evidence type="ECO:0000313" key="4">
    <source>
        <dbReference type="Proteomes" id="UP001283366"/>
    </source>
</evidence>
<evidence type="ECO:0000313" key="2">
    <source>
        <dbReference type="EMBL" id="SMR99693.1"/>
    </source>
</evidence>
<accession>A0A1Y6IUH0</accession>
<dbReference type="Pfam" id="PF06224">
    <property type="entry name" value="AlkZ-like"/>
    <property type="match status" value="1"/>
</dbReference>
<dbReference type="PANTHER" id="PTHR38479">
    <property type="entry name" value="LMO0824 PROTEIN"/>
    <property type="match status" value="1"/>
</dbReference>
<dbReference type="AlphaFoldDB" id="A0A1Y6IUH0"/>
<keyword evidence="4" id="KW-1185">Reference proteome</keyword>
<dbReference type="EMBL" id="JAWRCO010000001">
    <property type="protein sequence ID" value="MDW6003513.1"/>
    <property type="molecule type" value="Genomic_DNA"/>
</dbReference>
<dbReference type="OrthoDB" id="5294247at2"/>
<dbReference type="PANTHER" id="PTHR38479:SF2">
    <property type="entry name" value="WINGED HELIX DNA-BINDING DOMAIN-CONTAINING PROTEIN"/>
    <property type="match status" value="1"/>
</dbReference>
<sequence length="365" mass="41182">MAQLINMFSKNLCRWLEKNHFEIFDNSSISEMSEAYLGVYANRPTSWLAILSRNSNLDMNTAIASEEECGLARVPAMRRSKFIAPLKLANQLFYATKSSPESHEWRLTDVGLTMGDYQRLFPKILLLAKEKAVKPKDVAISLSIQPAEARALINVATYMGDMVRIPSTSPWSNQWKYAPAPTSFGHDNSDMDTVKISIISRYIDHYGPVTTNDIAWWTGFKKQEIASLLPSINAIEVDSGIWMTKSKIEQFCCLEKENGTESREVRFLPAWDPLLMGYAPDSLVRTCLNLQQIGAYDSSGNGRPVIFLGSRAVACWQIKVVKSKRYMWIDKSGDSITNELDIIEQAAKEWAKRIDVIYLSDAPVS</sequence>
<dbReference type="Proteomes" id="UP001283366">
    <property type="component" value="Unassembled WGS sequence"/>
</dbReference>
<reference evidence="1 4" key="2">
    <citation type="submission" date="2023-11" db="EMBL/GenBank/DDBJ databases">
        <title>Plant-associative lifestyle of Vibrio porteresiae and its evolutionary dynamics.</title>
        <authorList>
            <person name="Rameshkumar N."/>
            <person name="Kirti K."/>
        </authorList>
    </citation>
    <scope>NUCLEOTIDE SEQUENCE [LARGE SCALE GENOMIC DNA]</scope>
    <source>
        <strain evidence="1 4">MSSRF38</strain>
    </source>
</reference>
<proteinExistence type="predicted"/>